<gene>
    <name evidence="6" type="ORF">SAMN04489727_4510</name>
</gene>
<evidence type="ECO:0000313" key="6">
    <source>
        <dbReference type="EMBL" id="SEC64159.1"/>
    </source>
</evidence>
<evidence type="ECO:0000256" key="3">
    <source>
        <dbReference type="ARBA" id="ARBA00022840"/>
    </source>
</evidence>
<dbReference type="GO" id="GO:0042398">
    <property type="term" value="P:modified amino acid biosynthetic process"/>
    <property type="evidence" value="ECO:0007669"/>
    <property type="project" value="InterPro"/>
</dbReference>
<comment type="function">
    <text evidence="5">ATP-dependent carboxylate-amine ligase which exhibits weak glutamate--cysteine ligase activity.</text>
</comment>
<dbReference type="InterPro" id="IPR011793">
    <property type="entry name" value="YbdK"/>
</dbReference>
<dbReference type="PANTHER" id="PTHR36510:SF1">
    <property type="entry name" value="GLUTAMATE--CYSTEINE LIGASE 2-RELATED"/>
    <property type="match status" value="1"/>
</dbReference>
<comment type="catalytic activity">
    <reaction evidence="4 5">
        <text>L-cysteine + L-glutamate + ATP = gamma-L-glutamyl-L-cysteine + ADP + phosphate + H(+)</text>
        <dbReference type="Rhea" id="RHEA:13285"/>
        <dbReference type="ChEBI" id="CHEBI:15378"/>
        <dbReference type="ChEBI" id="CHEBI:29985"/>
        <dbReference type="ChEBI" id="CHEBI:30616"/>
        <dbReference type="ChEBI" id="CHEBI:35235"/>
        <dbReference type="ChEBI" id="CHEBI:43474"/>
        <dbReference type="ChEBI" id="CHEBI:58173"/>
        <dbReference type="ChEBI" id="CHEBI:456216"/>
        <dbReference type="EC" id="6.3.2.2"/>
    </reaction>
</comment>
<dbReference type="RefSeq" id="WP_244170269.1">
    <property type="nucleotide sequence ID" value="NZ_FNSO01000004.1"/>
</dbReference>
<reference evidence="7" key="1">
    <citation type="submission" date="2016-10" db="EMBL/GenBank/DDBJ databases">
        <authorList>
            <person name="Varghese N."/>
            <person name="Submissions S."/>
        </authorList>
    </citation>
    <scope>NUCLEOTIDE SEQUENCE [LARGE SCALE GENOMIC DNA]</scope>
    <source>
        <strain evidence="7">DSM 44544</strain>
    </source>
</reference>
<keyword evidence="1 5" id="KW-0436">Ligase</keyword>
<evidence type="ECO:0000256" key="4">
    <source>
        <dbReference type="ARBA" id="ARBA00048819"/>
    </source>
</evidence>
<dbReference type="InterPro" id="IPR014746">
    <property type="entry name" value="Gln_synth/guanido_kin_cat_dom"/>
</dbReference>
<evidence type="ECO:0000313" key="7">
    <source>
        <dbReference type="Proteomes" id="UP000199622"/>
    </source>
</evidence>
<dbReference type="InterPro" id="IPR006336">
    <property type="entry name" value="GCS2"/>
</dbReference>
<dbReference type="InterPro" id="IPR050141">
    <property type="entry name" value="GCL_type2/YbdK_subfam"/>
</dbReference>
<dbReference type="EC" id="6.3.2.2" evidence="5"/>
<dbReference type="SUPFAM" id="SSF55931">
    <property type="entry name" value="Glutamine synthetase/guanido kinase"/>
    <property type="match status" value="1"/>
</dbReference>
<evidence type="ECO:0000256" key="5">
    <source>
        <dbReference type="HAMAP-Rule" id="MF_01609"/>
    </source>
</evidence>
<dbReference type="AlphaFoldDB" id="A0A1H4U614"/>
<dbReference type="Pfam" id="PF04107">
    <property type="entry name" value="GCS2"/>
    <property type="match status" value="1"/>
</dbReference>
<comment type="similarity">
    <text evidence="5">Belongs to the glutamate--cysteine ligase type 2 family. YbdK subfamily.</text>
</comment>
<dbReference type="PANTHER" id="PTHR36510">
    <property type="entry name" value="GLUTAMATE--CYSTEINE LIGASE 2-RELATED"/>
    <property type="match status" value="1"/>
</dbReference>
<dbReference type="Proteomes" id="UP000199622">
    <property type="component" value="Unassembled WGS sequence"/>
</dbReference>
<proteinExistence type="inferred from homology"/>
<dbReference type="Gene3D" id="3.30.590.20">
    <property type="match status" value="1"/>
</dbReference>
<keyword evidence="7" id="KW-1185">Reference proteome</keyword>
<keyword evidence="3 5" id="KW-0067">ATP-binding</keyword>
<sequence>MADAPTVGVEEEFVLLDTRTGAAVPAAPRILAALRGEPGVVPEFLRLQIETLTGVCHSLAEVRADLTRLRRRVSEAAEEAGCLAVATGVAPFGTTPLVTADARYERLAARFPDLVAGAGTCACHVHVGIPSRAAGLRALTGLRPWLAVLLGLSANSPYVAGADSGLASARYPLWSRWPTARPPAAWRDVAGYDAAVAEAIRGGAAPDARGVYFYARLSPRHPTVEVRIADVCLDVDDAVVLAGLVRALVATALRGEVAAQPSDAALARALRAAARHGLDRTAAARLLAHARPALAESGDLEVVHRGWAGLADRGGGAVRQRALRAVSATPAEFAARLATVTRGTEDESMEAAR</sequence>
<dbReference type="HAMAP" id="MF_01609">
    <property type="entry name" value="Glu_cys_ligase_2"/>
    <property type="match status" value="1"/>
</dbReference>
<dbReference type="STRING" id="208445.SAMN04489727_4510"/>
<accession>A0A1H4U614</accession>
<protein>
    <recommendedName>
        <fullName evidence="5">Putative glutamate--cysteine ligase 2</fullName>
        <ecNumber evidence="5">6.3.2.2</ecNumber>
    </recommendedName>
    <alternativeName>
        <fullName evidence="5">Gamma-glutamylcysteine synthetase 2</fullName>
        <shortName evidence="5">GCS 2</shortName>
        <shortName evidence="5">Gamma-GCS 2</shortName>
    </alternativeName>
</protein>
<keyword evidence="2 5" id="KW-0547">Nucleotide-binding</keyword>
<dbReference type="GO" id="GO:0004357">
    <property type="term" value="F:glutamate-cysteine ligase activity"/>
    <property type="evidence" value="ECO:0007669"/>
    <property type="project" value="UniProtKB-EC"/>
</dbReference>
<organism evidence="6 7">
    <name type="scientific">Amycolatopsis tolypomycina</name>
    <dbReference type="NCBI Taxonomy" id="208445"/>
    <lineage>
        <taxon>Bacteria</taxon>
        <taxon>Bacillati</taxon>
        <taxon>Actinomycetota</taxon>
        <taxon>Actinomycetes</taxon>
        <taxon>Pseudonocardiales</taxon>
        <taxon>Pseudonocardiaceae</taxon>
        <taxon>Amycolatopsis</taxon>
    </lineage>
</organism>
<dbReference type="NCBIfam" id="TIGR02050">
    <property type="entry name" value="gshA_cyan_rel"/>
    <property type="match status" value="1"/>
</dbReference>
<evidence type="ECO:0000256" key="1">
    <source>
        <dbReference type="ARBA" id="ARBA00022598"/>
    </source>
</evidence>
<evidence type="ECO:0000256" key="2">
    <source>
        <dbReference type="ARBA" id="ARBA00022741"/>
    </source>
</evidence>
<name>A0A1H4U614_9PSEU</name>
<dbReference type="EMBL" id="FNSO01000004">
    <property type="protein sequence ID" value="SEC64159.1"/>
    <property type="molecule type" value="Genomic_DNA"/>
</dbReference>
<dbReference type="GO" id="GO:0005524">
    <property type="term" value="F:ATP binding"/>
    <property type="evidence" value="ECO:0007669"/>
    <property type="project" value="UniProtKB-KW"/>
</dbReference>